<gene>
    <name evidence="2" type="ORF">RDI58_029083</name>
</gene>
<dbReference type="EMBL" id="JBANQN010000012">
    <property type="protein sequence ID" value="KAK6773844.1"/>
    <property type="molecule type" value="Genomic_DNA"/>
</dbReference>
<accession>A0AAN8XZL7</accession>
<feature type="region of interest" description="Disordered" evidence="1">
    <location>
        <begin position="101"/>
        <end position="120"/>
    </location>
</feature>
<comment type="caution">
    <text evidence="2">The sequence shown here is derived from an EMBL/GenBank/DDBJ whole genome shotgun (WGS) entry which is preliminary data.</text>
</comment>
<name>A0AAN8XZL7_SOLBU</name>
<evidence type="ECO:0000313" key="3">
    <source>
        <dbReference type="Proteomes" id="UP001371456"/>
    </source>
</evidence>
<organism evidence="2 3">
    <name type="scientific">Solanum bulbocastanum</name>
    <name type="common">Wild potato</name>
    <dbReference type="NCBI Taxonomy" id="147425"/>
    <lineage>
        <taxon>Eukaryota</taxon>
        <taxon>Viridiplantae</taxon>
        <taxon>Streptophyta</taxon>
        <taxon>Embryophyta</taxon>
        <taxon>Tracheophyta</taxon>
        <taxon>Spermatophyta</taxon>
        <taxon>Magnoliopsida</taxon>
        <taxon>eudicotyledons</taxon>
        <taxon>Gunneridae</taxon>
        <taxon>Pentapetalae</taxon>
        <taxon>asterids</taxon>
        <taxon>lamiids</taxon>
        <taxon>Solanales</taxon>
        <taxon>Solanaceae</taxon>
        <taxon>Solanoideae</taxon>
        <taxon>Solaneae</taxon>
        <taxon>Solanum</taxon>
    </lineage>
</organism>
<keyword evidence="3" id="KW-1185">Reference proteome</keyword>
<dbReference type="Proteomes" id="UP001371456">
    <property type="component" value="Unassembled WGS sequence"/>
</dbReference>
<sequence>MADAVTNSKYSHITQNPDGRICMQFNDIPFNRHSFSSARRMPAMHHISPIDPIYGPARNRAASLHTIPSVIFMDQNDNKLVNKIKINPRLNIVHANDIASDISDKDIPSQSEMDFDPNNS</sequence>
<evidence type="ECO:0000313" key="2">
    <source>
        <dbReference type="EMBL" id="KAK6773844.1"/>
    </source>
</evidence>
<evidence type="ECO:0000256" key="1">
    <source>
        <dbReference type="SAM" id="MobiDB-lite"/>
    </source>
</evidence>
<dbReference type="AlphaFoldDB" id="A0AAN8XZL7"/>
<reference evidence="2 3" key="1">
    <citation type="submission" date="2024-02" db="EMBL/GenBank/DDBJ databases">
        <title>de novo genome assembly of Solanum bulbocastanum strain 11H21.</title>
        <authorList>
            <person name="Hosaka A.J."/>
        </authorList>
    </citation>
    <scope>NUCLEOTIDE SEQUENCE [LARGE SCALE GENOMIC DNA]</scope>
    <source>
        <tissue evidence="2">Young leaves</tissue>
    </source>
</reference>
<protein>
    <submittedName>
        <fullName evidence="2">Uncharacterized protein</fullName>
    </submittedName>
</protein>
<feature type="compositionally biased region" description="Polar residues" evidence="1">
    <location>
        <begin position="108"/>
        <end position="120"/>
    </location>
</feature>
<proteinExistence type="predicted"/>